<evidence type="ECO:0000313" key="2">
    <source>
        <dbReference type="Proteomes" id="UP000019205"/>
    </source>
</evidence>
<reference evidence="1 2" key="2">
    <citation type="journal article" date="2009" name="PLoS ONE">
        <title>The photosynthetic apparatus and its regulation in the aerobic gammaproteobacterium Congregibacter litoralis gen. nov., sp. nov.</title>
        <authorList>
            <person name="Spring S."/>
            <person name="Lunsdorf H."/>
            <person name="Fuchs B.M."/>
            <person name="Tindall B.J."/>
        </authorList>
    </citation>
    <scope>NUCLEOTIDE SEQUENCE [LARGE SCALE GENOMIC DNA]</scope>
    <source>
        <strain evidence="1">KT71</strain>
    </source>
</reference>
<sequence>MTLIITGHNFERGFAWGEKDPPLEPKGLFIASDSAITDSNGKTLLGGFKKVYAIPIRVWMPYFIGQHFHNYQSIHYQSECFVAIAGSTLTAQHVVNLITEHLGNLQITHFQPRDGKKEGYCVVRHCAENPLKIRPGTDAWDEGMFTDNDLTNVVEGVVIDEAIEHSINVALKSARKYKLDEDSFRQMYTELAIGYHCPSSHEHKLFAYKNKHELNEEGVYEAFAQKEEVLQGKVAVLGMAARFSDSAQQCFDEALVSRKTPAQAMFEYLNFAIDEVRSEGPSAIDRPSVLRHFQDGKLKRADFRA</sequence>
<dbReference type="eggNOG" id="ENOG5032GEW">
    <property type="taxonomic scope" value="Bacteria"/>
</dbReference>
<dbReference type="AlphaFoldDB" id="A4AD30"/>
<name>A4AD30_9GAMM</name>
<dbReference type="OrthoDB" id="8560256at2"/>
<dbReference type="RefSeq" id="WP_008294129.1">
    <property type="nucleotide sequence ID" value="NZ_CM002299.1"/>
</dbReference>
<keyword evidence="2" id="KW-1185">Reference proteome</keyword>
<accession>A4AD30</accession>
<dbReference type="Proteomes" id="UP000019205">
    <property type="component" value="Chromosome"/>
</dbReference>
<reference evidence="1 2" key="1">
    <citation type="journal article" date="2007" name="Proc. Natl. Acad. Sci. U.S.A.">
        <title>Characterization of a marine gammaproteobacterium capable of aerobic anoxygenic photosynthesis.</title>
        <authorList>
            <person name="Fuchs B.M."/>
            <person name="Spring S."/>
            <person name="Teeling H."/>
            <person name="Quast C."/>
            <person name="Wulf J."/>
            <person name="Schattenhofer M."/>
            <person name="Yan S."/>
            <person name="Ferriera S."/>
            <person name="Johnson J."/>
            <person name="Glockner F.O."/>
            <person name="Amann R."/>
        </authorList>
    </citation>
    <scope>NUCLEOTIDE SEQUENCE [LARGE SCALE GENOMIC DNA]</scope>
    <source>
        <strain evidence="1">KT71</strain>
    </source>
</reference>
<proteinExistence type="predicted"/>
<gene>
    <name evidence="1" type="ORF">KT71_08505</name>
</gene>
<evidence type="ECO:0000313" key="1">
    <source>
        <dbReference type="EMBL" id="EAQ96083.1"/>
    </source>
</evidence>
<organism evidence="1 2">
    <name type="scientific">Congregibacter litoralis KT71</name>
    <dbReference type="NCBI Taxonomy" id="314285"/>
    <lineage>
        <taxon>Bacteria</taxon>
        <taxon>Pseudomonadati</taxon>
        <taxon>Pseudomonadota</taxon>
        <taxon>Gammaproteobacteria</taxon>
        <taxon>Cellvibrionales</taxon>
        <taxon>Halieaceae</taxon>
        <taxon>Congregibacter</taxon>
    </lineage>
</organism>
<comment type="caution">
    <text evidence="1">The sequence shown here is derived from an EMBL/GenBank/DDBJ whole genome shotgun (WGS) entry which is preliminary data.</text>
</comment>
<protein>
    <submittedName>
        <fullName evidence="1">Uncharacterized protein</fullName>
    </submittedName>
</protein>
<dbReference type="HOGENOM" id="CLU_911240_0_0_6"/>
<dbReference type="EMBL" id="AAOA02000003">
    <property type="protein sequence ID" value="EAQ96083.1"/>
    <property type="molecule type" value="Genomic_DNA"/>
</dbReference>